<organism evidence="2 3">
    <name type="scientific">Flavobacterium nakdongensis</name>
    <dbReference type="NCBI Taxonomy" id="3073563"/>
    <lineage>
        <taxon>Bacteria</taxon>
        <taxon>Pseudomonadati</taxon>
        <taxon>Bacteroidota</taxon>
        <taxon>Flavobacteriia</taxon>
        <taxon>Flavobacteriales</taxon>
        <taxon>Flavobacteriaceae</taxon>
        <taxon>Flavobacterium</taxon>
    </lineage>
</organism>
<feature type="transmembrane region" description="Helical" evidence="1">
    <location>
        <begin position="46"/>
        <end position="65"/>
    </location>
</feature>
<proteinExistence type="predicted"/>
<reference evidence="2" key="1">
    <citation type="submission" date="2023-09" db="EMBL/GenBank/DDBJ databases">
        <title>Flavobacterium sp. 20NA77.7 isolated from freshwater.</title>
        <authorList>
            <person name="Le V."/>
            <person name="Ko S.-R."/>
            <person name="Ahn C.-Y."/>
            <person name="Oh H.-M."/>
        </authorList>
    </citation>
    <scope>NUCLEOTIDE SEQUENCE</scope>
    <source>
        <strain evidence="2">20NA77.7</strain>
    </source>
</reference>
<accession>A0ABY9RAD4</accession>
<evidence type="ECO:0000313" key="3">
    <source>
        <dbReference type="Proteomes" id="UP001180481"/>
    </source>
</evidence>
<keyword evidence="1" id="KW-0812">Transmembrane</keyword>
<name>A0ABY9RAD4_9FLAO</name>
<sequence>MALNNFEKQLKKSIQNRTITPSESSWDRLDAMLAVRENNKTTKKNYWLPIAASLLLFSSIGYFFYNQNTNEKPFQQQSKTSIVQKNEQNLTRKNGIESKINTSTTKLATSTFRTNEAINSSSTSSQNKTEIKNNLPQLVNNNLEQTNEISSISTTEQKSYSYITPERLLAEVEGRKAMSTTTKTFKPAVKVNANELLSSVENELNQTFKEKALQKFKEAKSAFANRNYE</sequence>
<protein>
    <recommendedName>
        <fullName evidence="4">Anti-sigma factor</fullName>
    </recommendedName>
</protein>
<evidence type="ECO:0000313" key="2">
    <source>
        <dbReference type="EMBL" id="WMW78197.1"/>
    </source>
</evidence>
<dbReference type="RefSeq" id="WP_309532516.1">
    <property type="nucleotide sequence ID" value="NZ_CP133721.1"/>
</dbReference>
<keyword evidence="3" id="KW-1185">Reference proteome</keyword>
<keyword evidence="1" id="KW-0472">Membrane</keyword>
<evidence type="ECO:0000256" key="1">
    <source>
        <dbReference type="SAM" id="Phobius"/>
    </source>
</evidence>
<gene>
    <name evidence="2" type="ORF">RF683_01780</name>
</gene>
<dbReference type="EMBL" id="CP133721">
    <property type="protein sequence ID" value="WMW78197.1"/>
    <property type="molecule type" value="Genomic_DNA"/>
</dbReference>
<keyword evidence="1" id="KW-1133">Transmembrane helix</keyword>
<evidence type="ECO:0008006" key="4">
    <source>
        <dbReference type="Google" id="ProtNLM"/>
    </source>
</evidence>
<dbReference type="Proteomes" id="UP001180481">
    <property type="component" value="Chromosome"/>
</dbReference>